<comment type="caution">
    <text evidence="1">The sequence shown here is derived from an EMBL/GenBank/DDBJ whole genome shotgun (WGS) entry which is preliminary data.</text>
</comment>
<gene>
    <name evidence="1" type="ORF">KB213_10540</name>
</gene>
<keyword evidence="2" id="KW-1185">Reference proteome</keyword>
<dbReference type="EMBL" id="JAGRQH010000009">
    <property type="protein sequence ID" value="MBR0560490.1"/>
    <property type="molecule type" value="Genomic_DNA"/>
</dbReference>
<name>A0ABS5E9A8_9PROT</name>
<evidence type="ECO:0000313" key="1">
    <source>
        <dbReference type="EMBL" id="MBR0560490.1"/>
    </source>
</evidence>
<protein>
    <submittedName>
        <fullName evidence="1">Uncharacterized protein</fullName>
    </submittedName>
</protein>
<reference evidence="1 2" key="1">
    <citation type="submission" date="2021-04" db="EMBL/GenBank/DDBJ databases">
        <title>The complete genome sequence of Neokomagataea sp. TBRC 2177.</title>
        <authorList>
            <person name="Charoenyingcharoen P."/>
            <person name="Yukphan P."/>
        </authorList>
    </citation>
    <scope>NUCLEOTIDE SEQUENCE [LARGE SCALE GENOMIC DNA]</scope>
    <source>
        <strain evidence="1 2">TBRC 2177</strain>
    </source>
</reference>
<dbReference type="Proteomes" id="UP000677812">
    <property type="component" value="Unassembled WGS sequence"/>
</dbReference>
<sequence length="124" mass="13919">MRRYAFPYIPNRPVRVPQRWTDTFAPLSCRRCSAVWEEGDPALRVPCRGCGAGPSEPCRRSKGGNERVCACRDEDAVRLGILEPCEGLTWDGRHEKPLRLRAEPVPSALMCRAVRTGAPISRWG</sequence>
<organism evidence="1 2">
    <name type="scientific">Neokomagataea anthophila</name>
    <dbReference type="NCBI Taxonomy" id="2826925"/>
    <lineage>
        <taxon>Bacteria</taxon>
        <taxon>Pseudomonadati</taxon>
        <taxon>Pseudomonadota</taxon>
        <taxon>Alphaproteobacteria</taxon>
        <taxon>Acetobacterales</taxon>
        <taxon>Acetobacteraceae</taxon>
        <taxon>Neokomagataea</taxon>
    </lineage>
</organism>
<accession>A0ABS5E9A8</accession>
<dbReference type="RefSeq" id="WP_211683023.1">
    <property type="nucleotide sequence ID" value="NZ_JAGRQH010000009.1"/>
</dbReference>
<evidence type="ECO:0000313" key="2">
    <source>
        <dbReference type="Proteomes" id="UP000677812"/>
    </source>
</evidence>
<proteinExistence type="predicted"/>